<protein>
    <submittedName>
        <fullName evidence="1">Uncharacterized protein</fullName>
    </submittedName>
</protein>
<organism evidence="1 2">
    <name type="scientific">Prunus dulcis</name>
    <name type="common">Almond</name>
    <name type="synonym">Amygdalus dulcis</name>
    <dbReference type="NCBI Taxonomy" id="3755"/>
    <lineage>
        <taxon>Eukaryota</taxon>
        <taxon>Viridiplantae</taxon>
        <taxon>Streptophyta</taxon>
        <taxon>Embryophyta</taxon>
        <taxon>Tracheophyta</taxon>
        <taxon>Spermatophyta</taxon>
        <taxon>Magnoliopsida</taxon>
        <taxon>eudicotyledons</taxon>
        <taxon>Gunneridae</taxon>
        <taxon>Pentapetalae</taxon>
        <taxon>rosids</taxon>
        <taxon>fabids</taxon>
        <taxon>Rosales</taxon>
        <taxon>Rosaceae</taxon>
        <taxon>Amygdaloideae</taxon>
        <taxon>Amygdaleae</taxon>
        <taxon>Prunus</taxon>
    </lineage>
</organism>
<proteinExistence type="predicted"/>
<sequence>MTSCKSFRARSLAFARGEGCGPSVLRDSVEGNKEEEVIVKLRAPMWYLPKALQCLSQRVYVGSENESFAQSFDVGLCANYCGGDTCQWKLGSIVESIGRRLPLRNEVFLQ</sequence>
<evidence type="ECO:0000313" key="2">
    <source>
        <dbReference type="Proteomes" id="UP001054821"/>
    </source>
</evidence>
<accession>A0AAD4ZBF0</accession>
<dbReference type="Proteomes" id="UP001054821">
    <property type="component" value="Chromosome 3"/>
</dbReference>
<dbReference type="AlphaFoldDB" id="A0AAD4ZBF0"/>
<reference evidence="1 2" key="1">
    <citation type="journal article" date="2022" name="G3 (Bethesda)">
        <title>Whole-genome sequence and methylome profiling of the almond [Prunus dulcis (Mill.) D.A. Webb] cultivar 'Nonpareil'.</title>
        <authorList>
            <person name="D'Amico-Willman K.M."/>
            <person name="Ouma W.Z."/>
            <person name="Meulia T."/>
            <person name="Sideli G.M."/>
            <person name="Gradziel T.M."/>
            <person name="Fresnedo-Ramirez J."/>
        </authorList>
    </citation>
    <scope>NUCLEOTIDE SEQUENCE [LARGE SCALE GENOMIC DNA]</scope>
    <source>
        <strain evidence="1">Clone GOH B32 T37-40</strain>
    </source>
</reference>
<gene>
    <name evidence="1" type="ORF">L3X38_018746</name>
</gene>
<name>A0AAD4ZBF0_PRUDU</name>
<dbReference type="EMBL" id="JAJFAZ020000003">
    <property type="protein sequence ID" value="KAI5339474.1"/>
    <property type="molecule type" value="Genomic_DNA"/>
</dbReference>
<evidence type="ECO:0000313" key="1">
    <source>
        <dbReference type="EMBL" id="KAI5339474.1"/>
    </source>
</evidence>
<comment type="caution">
    <text evidence="1">The sequence shown here is derived from an EMBL/GenBank/DDBJ whole genome shotgun (WGS) entry which is preliminary data.</text>
</comment>
<keyword evidence="2" id="KW-1185">Reference proteome</keyword>